<feature type="domain" description="Carrier" evidence="5">
    <location>
        <begin position="3810"/>
        <end position="3886"/>
    </location>
</feature>
<dbReference type="Gene3D" id="3.30.559.30">
    <property type="entry name" value="Nonribosomal peptide synthetase, condensation domain"/>
    <property type="match status" value="6"/>
</dbReference>
<dbReference type="PROSITE" id="PS00455">
    <property type="entry name" value="AMP_BINDING"/>
    <property type="match status" value="2"/>
</dbReference>
<dbReference type="InterPro" id="IPR042099">
    <property type="entry name" value="ANL_N_sf"/>
</dbReference>
<accession>A0ABR4D287</accession>
<organism evidence="6 7">
    <name type="scientific">Remersonia thermophila</name>
    <dbReference type="NCBI Taxonomy" id="72144"/>
    <lineage>
        <taxon>Eukaryota</taxon>
        <taxon>Fungi</taxon>
        <taxon>Dikarya</taxon>
        <taxon>Ascomycota</taxon>
        <taxon>Pezizomycotina</taxon>
        <taxon>Sordariomycetes</taxon>
        <taxon>Sordariomycetidae</taxon>
        <taxon>Sordariales</taxon>
        <taxon>Sordariales incertae sedis</taxon>
        <taxon>Remersonia</taxon>
    </lineage>
</organism>
<evidence type="ECO:0000256" key="3">
    <source>
        <dbReference type="ARBA" id="ARBA00022598"/>
    </source>
</evidence>
<dbReference type="Pfam" id="PF00501">
    <property type="entry name" value="AMP-binding"/>
    <property type="match status" value="3"/>
</dbReference>
<dbReference type="InterPro" id="IPR023213">
    <property type="entry name" value="CAT-like_dom_sf"/>
</dbReference>
<evidence type="ECO:0000256" key="1">
    <source>
        <dbReference type="ARBA" id="ARBA00022450"/>
    </source>
</evidence>
<evidence type="ECO:0000259" key="5">
    <source>
        <dbReference type="PROSITE" id="PS50075"/>
    </source>
</evidence>
<dbReference type="Gene3D" id="3.40.50.12780">
    <property type="entry name" value="N-terminal domain of ligase-like"/>
    <property type="match status" value="3"/>
</dbReference>
<dbReference type="PROSITE" id="PS50075">
    <property type="entry name" value="CARRIER"/>
    <property type="match status" value="6"/>
</dbReference>
<dbReference type="RefSeq" id="XP_070863223.1">
    <property type="nucleotide sequence ID" value="XM_071013781.1"/>
</dbReference>
<dbReference type="InterPro" id="IPR010071">
    <property type="entry name" value="AA_adenyl_dom"/>
</dbReference>
<feature type="compositionally biased region" description="Polar residues" evidence="4">
    <location>
        <begin position="4691"/>
        <end position="4700"/>
    </location>
</feature>
<feature type="domain" description="Carrier" evidence="5">
    <location>
        <begin position="4374"/>
        <end position="4447"/>
    </location>
</feature>
<feature type="compositionally biased region" description="Polar residues" evidence="4">
    <location>
        <begin position="1"/>
        <end position="13"/>
    </location>
</feature>
<dbReference type="InterPro" id="IPR000873">
    <property type="entry name" value="AMP-dep_synth/lig_dom"/>
</dbReference>
<dbReference type="InterPro" id="IPR045851">
    <property type="entry name" value="AMP-bd_C_sf"/>
</dbReference>
<sequence length="4943" mass="542114">MASLSSDSDNAMSIVNHPPTRLPGPRLLHHLVQQHSEDGQPAIDFLALDESRASLTYRELHDASDALASRIACRTSQRRKDGNLVVPVLIPQSPELYIALLAILKAGGAFCPMNLDVPPERAKFILGDVAAELVITTSELAPKLPEGGHSVLIVDDKPSESSPVGTPYRQATSADLAYVMYTSGSTGTPKGVGITHDAATQSLLAHDRHIPSFSRFLQFAAPTFDVSVFEIFFPLFRGKTLVACSRPAMLNDLPGVLRKMDVDACELTPSVAGSLLRRRDNAPGLRLLLTIGEMLTKPVIEEFGGSHDRPSMLWAMYGPTEAAIHCTLQPAATHDSTIRNIGIPLDTTSAFILRVSEDGSGGNRDFEVLPRGEIGELAVGGHQLAQGYLNRREQTAAAFIETPYGRLYRTGDKARMLHDGRLECLGRISDGQVKLRGQRMELGEVEHAALRVPGCHSAVAAVMGATLVLFCAADGPPDVVTEAVMESCRQWLPGFMLPGDIIVFDSFPRLASGKVDRKRMIEEYKSRGPGDSLEPAFMDDLERQIHRLTRDLLGVNIQPGEDLAKAGLDSLTAIRLASVLRNAGFEVGALDILESRGVSELAGRLRSRPTMLGSERPQAVTNATRLDQSHILASHTLLERYTDRVDAVMPCTPLQASMLAETARDQRAYCNWVELGFNGGVSPELIRSWFVKLAQANEILRTGFVHQDGQFLQVVLNGVDDSTISICDSPGRQFELDVQSGLMFPFRVSISTLETHNVRRVVLQMHHAVYDGWSLDLLLTDLANLAQGLQLDVRPQFRLVTGFIHSEAFDEACNIAREFWAGALLGYQPPVLPVLNARVVPTSTTESFSFSLNATPETVKATMKTLGCSIQAIFQAAVAWLWSSMLGSEDVVIGTIQSGRTVPITGVETIIGPCIAAVPLRVDLSQMQTIQDLVVGVHAANRATLAHGVLPLAEIKSLAGIPPGQACYDVAFIYQESPHSKSWRTGAFDVVTQQDYLETKLLIEVEPKNDEFEMRLTYHSDVFPEHQIKAMVSLLDVAIVFMAGNLTADLASVRKALPQEHASVYNLNPKRFEGVPDLAHAVDRIANRFPDKDAVCFAEHISDGMLTTTTITFAELNFTAETMAEHIRQRGASEGRVIAIVMEKSIRLYTAILAILKTGNAYLPLLPSTPISRLADILEHAEINICLVDASSKARLEGHVHCHLLDIEALDLHSRPGSTIAPAPDPDRLAYVIYTSGSTGAPKGVCVTQRNVMSNLDALSRIYPVGEHSRLLQSCSQAFDVSVFEIFFAWTQGMCLCSATNDTLFEDLERSIRKLYITHLSMTPTVASLVDPGKVPSVTFLVTAGEPMTEAVARKWGDKLYQGYGPSETTNICSVKRMDGNAAIRHLGWSLDNTSTFVLTPDSLDPVPHGCLGELCFGGDQVAQGYLGAEDLTAAKFINHPLFGRIYRSGDLGRMLPDGSMVIVGRVDDQIKIRGQRVELNEITETIRQSANGVDCATLLLRDHETGSRDLIISYLVPHQRKGAMFHVLEMDGFLREKLQALYHVLESRLPAYMVPSAIVPVSALPATASGKLDRSRLKQIFQNLDNDHVSAISHGTTPSAANDGEWSANELQVAEVLAAALGVEKNAVGRWTPLATLGLDSISAIQVSRQLANKFKTRLPISVILQNPCVTRLARVLQDVGAQGASFEVQEDTRELVSAGALEMATRKLQELGKPFLRLLPCTPLQEAMLIASSGSNRYLNKMLFRVLGDMERLKEAWNIMVARHDILHTCFIATNHPQSPILQVVLADWQAPWLEFELDGKQLTLDDCIARQVEQIPEAIDLAEPALSFAIIRDERHVHLSFVCHHALYDGVAMGKLLEEVEKCVSGCALPPSPSYEQFLRMSMFLPDNTESFWQNHLDGYNPKLTTHLRSDIRECHRGETSFQLDMLLSTVQSKTRDLGISLLALVQSAWSLTLGALFRTDDVCFGNVFNGRSLPVDGMNGVVAPCFNTLPVRMSMTGKRRNIDLMRAFQNANVELLRYQFTPLRRVRALFSHLHDPRLFDTLLLLQQSLRPLDHSLWTLERDDGEMDVPLVCEVTPDASADLLKIKIHISERQALAPGVAGLASDLFLTALNYCLHFPGSNATLASLPPGLANRLDRVVFPLPSHAEANSQPAMMSENWTPTESSVRDVLADISSMARSLIRRQTTIYQLGLDSIGAVRVAGKLRNLGHRVLPSDVIENPTCEKLARFIESRDAAVGPVKTYNFDKFQSQVASQVVAYGIPSHVAEHALPCTPVQSAMMAQFIKSDGRDYFNYLSFELDDDITAEGMADAWRTVSQAYPILRTAIIPVEHDEVAFAMVQNAEHSQTVCVEPDQVFDLEKWRVQAARDAAQVPHSRLWCVALVTGKKRVAMHLAIHHALYDAQSLGVILDALSAVLKGNRVPPKSAPALAVSDIFAMISSATDDVTRFWRSQSDQVVVNYFPVMTPLRDPSREILTTRARSSAPLASLERAVSTAGYTMQAVLQAAWARILSAYLGEGSVVFGVVFSGRSTEGTKDSAFPCLTTLPVIATSNASNRLHLDAMMQYNTALFKQQHQPLSRIQQLLGFRDVKLFDTLLVYQKFGSTGPEARPWRLTHEGVNTDYPVSIEAEPTGDDGLEYRITFFSDVLPQKQATMLLAQFDATVQHLAFRPDGQEADLCQSRPSIHAVLPPEIPEIRTEIKFLHHFVERQAINKPQATALHFVEGFRGDSPIGRAWTYQQLNDNGNKVAHLLLPHVNPGAIVAVYFDKCPAVYFAILGILKAGCGFVALDPSAPRSRNEFILQDSGASVLLTSPERREALDLSVAVPIIPVSEGLLERVPTNTPVPVPELTSDDVCYCLYTSGTTGTPKGCLITHNNSVQCMLAFQHIFEGHWEHDSRWLQFASLHFDVSVLEQYWSWSVGITLVSAPRDLILEDLAGTIARLGVTHIDLTPSLARLLHPDEVPSLCQGVFITGGEALRQEILDVWGSKGVIYNFYGPTEATIGVTVFPRVPTLGRASNIGRQFVNVGSYVLKPGTEQPVLRGGVGELCLSGPLVGKGYLKRDHLTAEKFPTLRLFGERVYRTGDLVRVLHDGCFDFLGRADDQVKLRGQRLEIGEINHTIRKEVEAVKDVATLVVRNAAQDKDVLVSFIVAANATRGKERLDNLVLVKTSDAARICRLAKEACRAKLPGYMVPTYVLQLPFIPLSVNNKAEFKKLRAFFSSLDPEELLRFCSATSQTTKQLSSTGLKIASAISAMQGLDMATITPSSNVFELGIDSISVLRLSRSMKSQGLSQATPMLILQHPLIADLADAIDKQGHPPDLSPVRASLQSILACAQKHESLILGQLGATADEIEYIAPCSPLQQGMIARSATDDAYFNTFQLRIAPTVSSETLRKAWERVVSALPILRTKFVGTPDGHVQVALKSPSLSWLESSLGSGDSTEQVIAESRNLWISRNKDALFGFPEVLLLVTTFGTRLLVLHVFHGHYDGNSFELILDRLAQEYLALSGEKSVVHYPGTPSFLDALCYGPLQDLTNSKPFWQNHLQGTMPVSNHVPGVDLPVTSSRREIQFNYFETLRANLRVTHQALVQAAWVSVLASYASTVPTIGIIVSGRSIALDGAERVVGPLFNTLPFQAKIAPDGSTTWTSLIQQCHNFNIETLPFQHVPLRDIQKWCSGGKALFDTLFSFQREEQPVSRYNDLWTVLESKPNPDYPLALEATLDSSGGLRLLLVSRGKRSDELEEVMRALEEALKSMVQDPEAFIEGATLKTPEQTYGTVLGGGLKNGVVTNGATTNSTIPTGHHEQEGFVWTELASIIRDEVSRLANIDPQTIYGDTSIFGLGLDSIDAIKLSARLKQVGVNVKMSDLMRLQSIKSIVEHTESQKSHCCADGIDTSLGRSEEVRVIAALREHLAGKVAKDDIVLPATPLQESMVVEMVESDFHLYFNHDIMEIPPTVNVKKLKQAWLAVIAGSPILRTRFLRIEDPSIPSAYCQAISRDTRAYIAEVSLNSADEISNVCHAATLRGRKGGAQSDLLQLHFVHVGDKDYLVLSISHALYDGWSLGLIHQHVRAAYEGRYQAQSLESYLGHLQYILFPHHRAADKFWADFLRDAQPTILPAQEANHGQQSVTIHSSDHISSLSTSEITAFCRAKSITMQTLGQACWAAFLAIKTRSLDVTFGTVLSCRDSEALEGLVFPTMNTVAVRCVLKGSVSSWLRGMQDNSNNIRIYQHFPLREVRRMTGGRGPLFNTLCIQQRSSNPTGFPDSNSWVQSVGGSSSVEYPVCVEFEVQGDSLFWRTACDGAYVQGGDVSAMLLELDQILQRLIRSADTDITMLCADEVSPHNSMPGATSMITNGTTSDIEQVSGQDGGTWFPVEQTIREVLSEVSGVPVQGILPTNNIYHLGLDSISAIKVVTLLRKRGVTVAFRDMVKAGSISEIARAVRHVECAPSASCRTTTEDAEATGVGATIGDSLPGILTRAGIKESAVEAALPASAMQVHVLSVWENTGHQVFYPSFTYTLSGNVSVETIANAWKSLVAELPILRTVFISADSLPFPILQVVLQSTVLQSPEPPRAGDTRWHSREDTDFQQPYHSLRVERYGDRWILRLKIHHALYDAFSLPAMMTRFTALCGQVPTHPLEPETHAFDWVAAHRQTFSSTAIQARKVFWATYLAGVERNPSASFVGHGPRASSSAQTSTRKSMDPAQSVKEAAVQDITPLLALCKTAGISLQSLFFAVYAEFLASTVQSGQQRPENVVFGVYLANRTERQAESGVEFWPRLRLVPLRVRLGKNGPRDLVDVAGAIQRDLHAVSVPENVEVGMWEIRDWTGVVVDSFVNFLGVSEVEVDPLGGDVRLEVAKDLDEDGQGLVGVSEVGSESGSAARWPGIGNISIRDVYPDAIDVEVALVGSSMTIGVFGSRERLRDNGAANVIERLVDGLRELA</sequence>
<dbReference type="PANTHER" id="PTHR45527">
    <property type="entry name" value="NONRIBOSOMAL PEPTIDE SYNTHETASE"/>
    <property type="match status" value="1"/>
</dbReference>
<dbReference type="CDD" id="cd05918">
    <property type="entry name" value="A_NRPS_SidN3_like"/>
    <property type="match status" value="3"/>
</dbReference>
<keyword evidence="3" id="KW-0436">Ligase</keyword>
<dbReference type="Gene3D" id="3.30.300.30">
    <property type="match status" value="3"/>
</dbReference>
<dbReference type="InterPro" id="IPR009081">
    <property type="entry name" value="PP-bd_ACP"/>
</dbReference>
<dbReference type="PANTHER" id="PTHR45527:SF1">
    <property type="entry name" value="FATTY ACID SYNTHASE"/>
    <property type="match status" value="1"/>
</dbReference>
<dbReference type="Pfam" id="PF00550">
    <property type="entry name" value="PP-binding"/>
    <property type="match status" value="6"/>
</dbReference>
<evidence type="ECO:0000256" key="2">
    <source>
        <dbReference type="ARBA" id="ARBA00022553"/>
    </source>
</evidence>
<dbReference type="Pfam" id="PF00668">
    <property type="entry name" value="Condensation"/>
    <property type="match status" value="6"/>
</dbReference>
<keyword evidence="1" id="KW-0596">Phosphopantetheine</keyword>
<dbReference type="GeneID" id="98128425"/>
<dbReference type="NCBIfam" id="NF003417">
    <property type="entry name" value="PRK04813.1"/>
    <property type="match status" value="3"/>
</dbReference>
<evidence type="ECO:0000313" key="7">
    <source>
        <dbReference type="Proteomes" id="UP001600064"/>
    </source>
</evidence>
<dbReference type="InterPro" id="IPR001242">
    <property type="entry name" value="Condensation_dom"/>
</dbReference>
<dbReference type="EMBL" id="JAZGUE010000007">
    <property type="protein sequence ID" value="KAL2264496.1"/>
    <property type="molecule type" value="Genomic_DNA"/>
</dbReference>
<protein>
    <recommendedName>
        <fullName evidence="5">Carrier domain-containing protein</fullName>
    </recommendedName>
</protein>
<feature type="domain" description="Carrier" evidence="5">
    <location>
        <begin position="536"/>
        <end position="609"/>
    </location>
</feature>
<comment type="caution">
    <text evidence="6">The sequence shown here is derived from an EMBL/GenBank/DDBJ whole genome shotgun (WGS) entry which is preliminary data.</text>
</comment>
<dbReference type="InterPro" id="IPR036736">
    <property type="entry name" value="ACP-like_sf"/>
</dbReference>
<dbReference type="Gene3D" id="1.10.1200.10">
    <property type="entry name" value="ACP-like"/>
    <property type="match status" value="6"/>
</dbReference>
<dbReference type="InterPro" id="IPR020845">
    <property type="entry name" value="AMP-binding_CS"/>
</dbReference>
<gene>
    <name evidence="6" type="ORF">VTJ83DRAFT_7006</name>
</gene>
<feature type="region of interest" description="Disordered" evidence="4">
    <location>
        <begin position="4683"/>
        <end position="4705"/>
    </location>
</feature>
<feature type="domain" description="Carrier" evidence="5">
    <location>
        <begin position="1608"/>
        <end position="1682"/>
    </location>
</feature>
<dbReference type="InterPro" id="IPR020806">
    <property type="entry name" value="PKS_PP-bd"/>
</dbReference>
<dbReference type="SUPFAM" id="SSF52777">
    <property type="entry name" value="CoA-dependent acyltransferases"/>
    <property type="match status" value="12"/>
</dbReference>
<name>A0ABR4D287_9PEZI</name>
<keyword evidence="7" id="KW-1185">Reference proteome</keyword>
<dbReference type="PROSITE" id="PS00012">
    <property type="entry name" value="PHOSPHOPANTETHEINE"/>
    <property type="match status" value="5"/>
</dbReference>
<reference evidence="6 7" key="1">
    <citation type="journal article" date="2024" name="Commun. Biol.">
        <title>Comparative genomic analysis of thermophilic fungi reveals convergent evolutionary adaptations and gene losses.</title>
        <authorList>
            <person name="Steindorff A.S."/>
            <person name="Aguilar-Pontes M.V."/>
            <person name="Robinson A.J."/>
            <person name="Andreopoulos B."/>
            <person name="LaButti K."/>
            <person name="Kuo A."/>
            <person name="Mondo S."/>
            <person name="Riley R."/>
            <person name="Otillar R."/>
            <person name="Haridas S."/>
            <person name="Lipzen A."/>
            <person name="Grimwood J."/>
            <person name="Schmutz J."/>
            <person name="Clum A."/>
            <person name="Reid I.D."/>
            <person name="Moisan M.C."/>
            <person name="Butler G."/>
            <person name="Nguyen T.T.M."/>
            <person name="Dewar K."/>
            <person name="Conant G."/>
            <person name="Drula E."/>
            <person name="Henrissat B."/>
            <person name="Hansel C."/>
            <person name="Singer S."/>
            <person name="Hutchinson M.I."/>
            <person name="de Vries R.P."/>
            <person name="Natvig D.O."/>
            <person name="Powell A.J."/>
            <person name="Tsang A."/>
            <person name="Grigoriev I.V."/>
        </authorList>
    </citation>
    <scope>NUCLEOTIDE SEQUENCE [LARGE SCALE GENOMIC DNA]</scope>
    <source>
        <strain evidence="6 7">ATCC 22073</strain>
    </source>
</reference>
<evidence type="ECO:0000256" key="4">
    <source>
        <dbReference type="SAM" id="MobiDB-lite"/>
    </source>
</evidence>
<feature type="domain" description="Carrier" evidence="5">
    <location>
        <begin position="3242"/>
        <end position="3319"/>
    </location>
</feature>
<dbReference type="SMART" id="SM00823">
    <property type="entry name" value="PKS_PP"/>
    <property type="match status" value="6"/>
</dbReference>
<dbReference type="SUPFAM" id="SSF56801">
    <property type="entry name" value="Acetyl-CoA synthetase-like"/>
    <property type="match status" value="3"/>
</dbReference>
<proteinExistence type="predicted"/>
<keyword evidence="2" id="KW-0597">Phosphoprotein</keyword>
<dbReference type="NCBIfam" id="TIGR01733">
    <property type="entry name" value="AA-adenyl-dom"/>
    <property type="match status" value="3"/>
</dbReference>
<feature type="domain" description="Carrier" evidence="5">
    <location>
        <begin position="2164"/>
        <end position="2237"/>
    </location>
</feature>
<dbReference type="SUPFAM" id="SSF47336">
    <property type="entry name" value="ACP-like"/>
    <property type="match status" value="6"/>
</dbReference>
<dbReference type="SMART" id="SM01294">
    <property type="entry name" value="PKS_PP_betabranch"/>
    <property type="match status" value="1"/>
</dbReference>
<feature type="region of interest" description="Disordered" evidence="4">
    <location>
        <begin position="1"/>
        <end position="20"/>
    </location>
</feature>
<evidence type="ECO:0000313" key="6">
    <source>
        <dbReference type="EMBL" id="KAL2264496.1"/>
    </source>
</evidence>
<dbReference type="Proteomes" id="UP001600064">
    <property type="component" value="Unassembled WGS sequence"/>
</dbReference>
<dbReference type="Gene3D" id="3.30.559.10">
    <property type="entry name" value="Chloramphenicol acetyltransferase-like domain"/>
    <property type="match status" value="6"/>
</dbReference>
<dbReference type="InterPro" id="IPR006162">
    <property type="entry name" value="Ppantetheine_attach_site"/>
</dbReference>